<evidence type="ECO:0000313" key="9">
    <source>
        <dbReference type="EMBL" id="ANZ43867.1"/>
    </source>
</evidence>
<feature type="transmembrane region" description="Helical" evidence="8">
    <location>
        <begin position="20"/>
        <end position="38"/>
    </location>
</feature>
<dbReference type="Pfam" id="PF03591">
    <property type="entry name" value="AzlC"/>
    <property type="match status" value="1"/>
</dbReference>
<evidence type="ECO:0000256" key="1">
    <source>
        <dbReference type="ARBA" id="ARBA00004651"/>
    </source>
</evidence>
<dbReference type="PANTHER" id="PTHR34979:SF1">
    <property type="entry name" value="INNER MEMBRANE PROTEIN YGAZ"/>
    <property type="match status" value="1"/>
</dbReference>
<dbReference type="Proteomes" id="UP000093044">
    <property type="component" value="Chromosome"/>
</dbReference>
<evidence type="ECO:0000256" key="8">
    <source>
        <dbReference type="SAM" id="Phobius"/>
    </source>
</evidence>
<evidence type="ECO:0000256" key="6">
    <source>
        <dbReference type="ARBA" id="ARBA00022989"/>
    </source>
</evidence>
<gene>
    <name evidence="9" type="ORF">BED41_01435</name>
</gene>
<feature type="transmembrane region" description="Helical" evidence="8">
    <location>
        <begin position="158"/>
        <end position="177"/>
    </location>
</feature>
<dbReference type="PANTHER" id="PTHR34979">
    <property type="entry name" value="INNER MEMBRANE PROTEIN YGAZ"/>
    <property type="match status" value="1"/>
</dbReference>
<dbReference type="EMBL" id="CP016757">
    <property type="protein sequence ID" value="ANZ43867.1"/>
    <property type="molecule type" value="Genomic_DNA"/>
</dbReference>
<feature type="transmembrane region" description="Helical" evidence="8">
    <location>
        <begin position="129"/>
        <end position="152"/>
    </location>
</feature>
<name>A0A1B2I1Q1_9BACT</name>
<dbReference type="GO" id="GO:0005886">
    <property type="term" value="C:plasma membrane"/>
    <property type="evidence" value="ECO:0007669"/>
    <property type="project" value="UniProtKB-SubCell"/>
</dbReference>
<keyword evidence="4" id="KW-1003">Cell membrane</keyword>
<keyword evidence="5 8" id="KW-0812">Transmembrane</keyword>
<dbReference type="STRING" id="1197717.BED41_01435"/>
<evidence type="ECO:0000256" key="7">
    <source>
        <dbReference type="ARBA" id="ARBA00023136"/>
    </source>
</evidence>
<dbReference type="GeneID" id="83056511"/>
<reference evidence="9" key="1">
    <citation type="submission" date="2016-08" db="EMBL/GenBank/DDBJ databases">
        <title>Complete genome of Cloacibacillus porcorum.</title>
        <authorList>
            <person name="Looft T."/>
            <person name="Bayles D.O."/>
            <person name="Alt D.P."/>
        </authorList>
    </citation>
    <scope>NUCLEOTIDE SEQUENCE [LARGE SCALE GENOMIC DNA]</scope>
    <source>
        <strain evidence="9">CL-84</strain>
    </source>
</reference>
<dbReference type="OrthoDB" id="3177005at2"/>
<feature type="transmembrane region" description="Helical" evidence="8">
    <location>
        <begin position="58"/>
        <end position="86"/>
    </location>
</feature>
<accession>A0A1B2I1Q1</accession>
<comment type="subcellular location">
    <subcellularLocation>
        <location evidence="1">Cell membrane</location>
        <topology evidence="1">Multi-pass membrane protein</topology>
    </subcellularLocation>
</comment>
<comment type="similarity">
    <text evidence="2">Belongs to the AzlC family.</text>
</comment>
<organism evidence="9 10">
    <name type="scientific">Cloacibacillus porcorum</name>
    <dbReference type="NCBI Taxonomy" id="1197717"/>
    <lineage>
        <taxon>Bacteria</taxon>
        <taxon>Thermotogati</taxon>
        <taxon>Synergistota</taxon>
        <taxon>Synergistia</taxon>
        <taxon>Synergistales</taxon>
        <taxon>Synergistaceae</taxon>
        <taxon>Cloacibacillus</taxon>
    </lineage>
</organism>
<keyword evidence="10" id="KW-1185">Reference proteome</keyword>
<feature type="transmembrane region" description="Helical" evidence="8">
    <location>
        <begin position="184"/>
        <end position="205"/>
    </location>
</feature>
<dbReference type="AlphaFoldDB" id="A0A1B2I1Q1"/>
<dbReference type="KEGG" id="cpor:BED41_01435"/>
<dbReference type="GO" id="GO:1903785">
    <property type="term" value="P:L-valine transmembrane transport"/>
    <property type="evidence" value="ECO:0007669"/>
    <property type="project" value="TreeGrafter"/>
</dbReference>
<proteinExistence type="inferred from homology"/>
<dbReference type="RefSeq" id="WP_066742128.1">
    <property type="nucleotide sequence ID" value="NZ_CP016757.1"/>
</dbReference>
<evidence type="ECO:0000313" key="10">
    <source>
        <dbReference type="Proteomes" id="UP000093044"/>
    </source>
</evidence>
<evidence type="ECO:0000256" key="4">
    <source>
        <dbReference type="ARBA" id="ARBA00022475"/>
    </source>
</evidence>
<dbReference type="InterPro" id="IPR011606">
    <property type="entry name" value="Brnchd-chn_aa_trnsp_permease"/>
</dbReference>
<keyword evidence="7 8" id="KW-0472">Membrane</keyword>
<evidence type="ECO:0000256" key="5">
    <source>
        <dbReference type="ARBA" id="ARBA00022692"/>
    </source>
</evidence>
<evidence type="ECO:0000256" key="2">
    <source>
        <dbReference type="ARBA" id="ARBA00010735"/>
    </source>
</evidence>
<keyword evidence="6 8" id="KW-1133">Transmembrane helix</keyword>
<feature type="transmembrane region" description="Helical" evidence="8">
    <location>
        <begin position="211"/>
        <end position="231"/>
    </location>
</feature>
<evidence type="ECO:0000256" key="3">
    <source>
        <dbReference type="ARBA" id="ARBA00022448"/>
    </source>
</evidence>
<keyword evidence="3" id="KW-0813">Transport</keyword>
<sequence length="240" mass="25556">MSKRDLYYFSKGMRDAIPILLGYLAVSFTLGIGAKNAGLSPFQALLSALTQNASAGQFAGYSLIAAGAGYLEVVIMIVVANARYLLMSCAMSQKISPKTPLRHRMLLAVDITDEIFGLSVAQPRRLNPFYTYGMVAAAAPGWAFGTFFGVIVGNVLPQNIVTALSVGLFGMFIAVIVPPARKNFVIALLIVVSMAASFAFSRLSFIELSAGMRTIVLTVAISGAAAFLFPLNEERRANAA</sequence>
<protein>
    <submittedName>
        <fullName evidence="9">Branched-chain amino acid ABC transporter permease</fullName>
    </submittedName>
</protein>